<dbReference type="EMBL" id="JANPWB010000005">
    <property type="protein sequence ID" value="KAJ1188550.1"/>
    <property type="molecule type" value="Genomic_DNA"/>
</dbReference>
<dbReference type="Proteomes" id="UP001066276">
    <property type="component" value="Chromosome 3_1"/>
</dbReference>
<comment type="caution">
    <text evidence="1">The sequence shown here is derived from an EMBL/GenBank/DDBJ whole genome shotgun (WGS) entry which is preliminary data.</text>
</comment>
<dbReference type="AlphaFoldDB" id="A0AAV7UJL4"/>
<evidence type="ECO:0000313" key="1">
    <source>
        <dbReference type="EMBL" id="KAJ1188550.1"/>
    </source>
</evidence>
<organism evidence="1 2">
    <name type="scientific">Pleurodeles waltl</name>
    <name type="common">Iberian ribbed newt</name>
    <dbReference type="NCBI Taxonomy" id="8319"/>
    <lineage>
        <taxon>Eukaryota</taxon>
        <taxon>Metazoa</taxon>
        <taxon>Chordata</taxon>
        <taxon>Craniata</taxon>
        <taxon>Vertebrata</taxon>
        <taxon>Euteleostomi</taxon>
        <taxon>Amphibia</taxon>
        <taxon>Batrachia</taxon>
        <taxon>Caudata</taxon>
        <taxon>Salamandroidea</taxon>
        <taxon>Salamandridae</taxon>
        <taxon>Pleurodelinae</taxon>
        <taxon>Pleurodeles</taxon>
    </lineage>
</organism>
<sequence length="198" mass="22833">MPLKKRVVLKKKKRALALLDSAAKVTIFRLNLLEHLEVKATADFLQVETADMCVSMPDRVYKVTLQLEGDTERTIDAIFWNRVVNRYSILLAEQDWPPEFVRTCPCGEDVFKFSFSPLVLEELVESYANDWALAQAPVLYGNHVGWDKEFPFHVIPIKNQPQYPIKHDAKAPVREIRTQLEYQGVIEPCVSRMNNPSF</sequence>
<proteinExistence type="predicted"/>
<reference evidence="1" key="1">
    <citation type="journal article" date="2022" name="bioRxiv">
        <title>Sequencing and chromosome-scale assembly of the giantPleurodeles waltlgenome.</title>
        <authorList>
            <person name="Brown T."/>
            <person name="Elewa A."/>
            <person name="Iarovenko S."/>
            <person name="Subramanian E."/>
            <person name="Araus A.J."/>
            <person name="Petzold A."/>
            <person name="Susuki M."/>
            <person name="Suzuki K.-i.T."/>
            <person name="Hayashi T."/>
            <person name="Toyoda A."/>
            <person name="Oliveira C."/>
            <person name="Osipova E."/>
            <person name="Leigh N.D."/>
            <person name="Simon A."/>
            <person name="Yun M.H."/>
        </authorList>
    </citation>
    <scope>NUCLEOTIDE SEQUENCE</scope>
    <source>
        <strain evidence="1">20211129_DDA</strain>
        <tissue evidence="1">Liver</tissue>
    </source>
</reference>
<accession>A0AAV7UJL4</accession>
<keyword evidence="2" id="KW-1185">Reference proteome</keyword>
<evidence type="ECO:0000313" key="2">
    <source>
        <dbReference type="Proteomes" id="UP001066276"/>
    </source>
</evidence>
<name>A0AAV7UJL4_PLEWA</name>
<protein>
    <submittedName>
        <fullName evidence="1">Uncharacterized protein</fullName>
    </submittedName>
</protein>
<gene>
    <name evidence="1" type="ORF">NDU88_005311</name>
</gene>